<reference evidence="5 6" key="1">
    <citation type="submission" date="2016-10" db="EMBL/GenBank/DDBJ databases">
        <title>Genome sequence of a sulfur-reducing bacterium Desulfurobacterium indicum K6013.</title>
        <authorList>
            <person name="Cao J."/>
            <person name="Shao Z."/>
            <person name="Alain K."/>
            <person name="Jebbar M."/>
        </authorList>
    </citation>
    <scope>NUCLEOTIDE SEQUENCE [LARGE SCALE GENOMIC DNA]</scope>
    <source>
        <strain evidence="5 6">K6013</strain>
    </source>
</reference>
<protein>
    <recommendedName>
        <fullName evidence="4">CzcB-like barrel-sandwich hybrid domain-containing protein</fullName>
    </recommendedName>
</protein>
<accession>A0A1R1MN28</accession>
<name>A0A1R1MN28_9BACT</name>
<dbReference type="InterPro" id="IPR050465">
    <property type="entry name" value="UPF0194_transport"/>
</dbReference>
<organism evidence="5 6">
    <name type="scientific">Desulfurobacterium indicum</name>
    <dbReference type="NCBI Taxonomy" id="1914305"/>
    <lineage>
        <taxon>Bacteria</taxon>
        <taxon>Pseudomonadati</taxon>
        <taxon>Aquificota</taxon>
        <taxon>Aquificia</taxon>
        <taxon>Desulfurobacteriales</taxon>
        <taxon>Desulfurobacteriaceae</taxon>
        <taxon>Desulfurobacterium</taxon>
    </lineage>
</organism>
<dbReference type="Gene3D" id="2.40.30.170">
    <property type="match status" value="1"/>
</dbReference>
<dbReference type="Proteomes" id="UP000187408">
    <property type="component" value="Unassembled WGS sequence"/>
</dbReference>
<gene>
    <name evidence="5" type="ORF">BLW93_01415</name>
</gene>
<evidence type="ECO:0000313" key="6">
    <source>
        <dbReference type="Proteomes" id="UP000187408"/>
    </source>
</evidence>
<sequence length="391" mass="43490">MKRFIPLFAFLMVLTGSCSLFQKAEKNVYVSGRIEGDEIDVGTKVPGRVTKIFVDEGDNVKKGETLAILDSKAVLARVEQAKAAFEAAQKAAQAKEQEVNAYKERLAALIDKRNSLKSQLDFQLKIAREKESMANKDVALAEEALKKAKAVYEKAEADYERFKKLYEKKIIPRSEFDKAVMAFKVAKADFESGKENLLKAKKAVKIAKAGVEIVKSKYSDIASLDNEIDALKATVKAKEKEYLAFLDRVNQAKAVVDEAEAHLSDTVIKAPVNGTITVKYVNVGEVIPAGFRLFSIVNMDKLYLKGFIPEKKVGLIHLKQPAYVEVDAYPGKKFPAYVSYIAQKAEFTPKEVQTKEERVKEVFGVKLKLKSNPDHVLKPGMPADGYIEIGK</sequence>
<evidence type="ECO:0000313" key="5">
    <source>
        <dbReference type="EMBL" id="OMH41176.1"/>
    </source>
</evidence>
<dbReference type="Gene3D" id="2.40.50.100">
    <property type="match status" value="2"/>
</dbReference>
<dbReference type="GO" id="GO:0030313">
    <property type="term" value="C:cell envelope"/>
    <property type="evidence" value="ECO:0007669"/>
    <property type="project" value="UniProtKB-SubCell"/>
</dbReference>
<keyword evidence="2 3" id="KW-0175">Coiled coil</keyword>
<evidence type="ECO:0000256" key="3">
    <source>
        <dbReference type="SAM" id="Coils"/>
    </source>
</evidence>
<comment type="subcellular location">
    <subcellularLocation>
        <location evidence="1">Cell envelope</location>
    </subcellularLocation>
</comment>
<proteinExistence type="predicted"/>
<dbReference type="InterPro" id="IPR058647">
    <property type="entry name" value="BSH_CzcB-like"/>
</dbReference>
<dbReference type="STRING" id="1914305.BLW93_01415"/>
<feature type="domain" description="CzcB-like barrel-sandwich hybrid" evidence="4">
    <location>
        <begin position="40"/>
        <end position="297"/>
    </location>
</feature>
<dbReference type="PANTHER" id="PTHR32347">
    <property type="entry name" value="EFFLUX SYSTEM COMPONENT YKNX-RELATED"/>
    <property type="match status" value="1"/>
</dbReference>
<evidence type="ECO:0000259" key="4">
    <source>
        <dbReference type="Pfam" id="PF25973"/>
    </source>
</evidence>
<evidence type="ECO:0000256" key="2">
    <source>
        <dbReference type="ARBA" id="ARBA00023054"/>
    </source>
</evidence>
<dbReference type="SUPFAM" id="SSF111369">
    <property type="entry name" value="HlyD-like secretion proteins"/>
    <property type="match status" value="3"/>
</dbReference>
<dbReference type="PROSITE" id="PS51257">
    <property type="entry name" value="PROKAR_LIPOPROTEIN"/>
    <property type="match status" value="1"/>
</dbReference>
<dbReference type="OrthoDB" id="9778236at2"/>
<dbReference type="PANTHER" id="PTHR32347:SF23">
    <property type="entry name" value="BLL5650 PROTEIN"/>
    <property type="match status" value="1"/>
</dbReference>
<keyword evidence="6" id="KW-1185">Reference proteome</keyword>
<feature type="coiled-coil region" evidence="3">
    <location>
        <begin position="75"/>
        <end position="165"/>
    </location>
</feature>
<dbReference type="RefSeq" id="WP_076712333.1">
    <property type="nucleotide sequence ID" value="NZ_MOEN01000003.1"/>
</dbReference>
<dbReference type="Pfam" id="PF25973">
    <property type="entry name" value="BSH_CzcB"/>
    <property type="match status" value="1"/>
</dbReference>
<evidence type="ECO:0000256" key="1">
    <source>
        <dbReference type="ARBA" id="ARBA00004196"/>
    </source>
</evidence>
<dbReference type="AlphaFoldDB" id="A0A1R1MN28"/>
<dbReference type="Gene3D" id="1.10.287.470">
    <property type="entry name" value="Helix hairpin bin"/>
    <property type="match status" value="1"/>
</dbReference>
<dbReference type="PRINTS" id="PR01490">
    <property type="entry name" value="RTXTOXIND"/>
</dbReference>
<dbReference type="EMBL" id="MOEN01000003">
    <property type="protein sequence ID" value="OMH41176.1"/>
    <property type="molecule type" value="Genomic_DNA"/>
</dbReference>
<comment type="caution">
    <text evidence="5">The sequence shown here is derived from an EMBL/GenBank/DDBJ whole genome shotgun (WGS) entry which is preliminary data.</text>
</comment>